<evidence type="ECO:0000313" key="2">
    <source>
        <dbReference type="Proteomes" id="UP000693946"/>
    </source>
</evidence>
<protein>
    <submittedName>
        <fullName evidence="1">Uncharacterized protein</fullName>
    </submittedName>
</protein>
<accession>A0AAV6R6K3</accession>
<dbReference type="EMBL" id="JAGKHQ010000013">
    <property type="protein sequence ID" value="KAG7501067.1"/>
    <property type="molecule type" value="Genomic_DNA"/>
</dbReference>
<organism evidence="1 2">
    <name type="scientific">Solea senegalensis</name>
    <name type="common">Senegalese sole</name>
    <dbReference type="NCBI Taxonomy" id="28829"/>
    <lineage>
        <taxon>Eukaryota</taxon>
        <taxon>Metazoa</taxon>
        <taxon>Chordata</taxon>
        <taxon>Craniata</taxon>
        <taxon>Vertebrata</taxon>
        <taxon>Euteleostomi</taxon>
        <taxon>Actinopterygii</taxon>
        <taxon>Neopterygii</taxon>
        <taxon>Teleostei</taxon>
        <taxon>Neoteleostei</taxon>
        <taxon>Acanthomorphata</taxon>
        <taxon>Carangaria</taxon>
        <taxon>Pleuronectiformes</taxon>
        <taxon>Pleuronectoidei</taxon>
        <taxon>Soleidae</taxon>
        <taxon>Solea</taxon>
    </lineage>
</organism>
<evidence type="ECO:0000313" key="1">
    <source>
        <dbReference type="EMBL" id="KAG7501067.1"/>
    </source>
</evidence>
<sequence length="152" mass="16761">MFPKPGAPQREEMSSIQVKNTALHLNGQNVRLAAKNDRVPKTPGLCLSAVGRLAASPPTQEATAQLDLSMLKSPRPDVAREAENQHVRGRPVKLAPLELPEEPSHIRRQTVPQTDTIAHNVHLLQIISLFPIHSTLSLYIACRFGDRADWTA</sequence>
<proteinExistence type="predicted"/>
<comment type="caution">
    <text evidence="1">The sequence shown here is derived from an EMBL/GenBank/DDBJ whole genome shotgun (WGS) entry which is preliminary data.</text>
</comment>
<gene>
    <name evidence="1" type="ORF">JOB18_039152</name>
</gene>
<name>A0AAV6R6K3_SOLSE</name>
<keyword evidence="2" id="KW-1185">Reference proteome</keyword>
<reference evidence="1 2" key="1">
    <citation type="journal article" date="2021" name="Sci. Rep.">
        <title>Chromosome anchoring in Senegalese sole (Solea senegalensis) reveals sex-associated markers and genome rearrangements in flatfish.</title>
        <authorList>
            <person name="Guerrero-Cozar I."/>
            <person name="Gomez-Garrido J."/>
            <person name="Berbel C."/>
            <person name="Martinez-Blanch J.F."/>
            <person name="Alioto T."/>
            <person name="Claros M.G."/>
            <person name="Gagnaire P.A."/>
            <person name="Manchado M."/>
        </authorList>
    </citation>
    <scope>NUCLEOTIDE SEQUENCE [LARGE SCALE GENOMIC DNA]</scope>
    <source>
        <strain evidence="1">Sse05_10M</strain>
    </source>
</reference>
<dbReference type="Proteomes" id="UP000693946">
    <property type="component" value="Linkage Group LG20"/>
</dbReference>
<dbReference type="AlphaFoldDB" id="A0AAV6R6K3"/>